<comment type="caution">
    <text evidence="5">The sequence shown here is derived from an EMBL/GenBank/DDBJ whole genome shotgun (WGS) entry which is preliminary data.</text>
</comment>
<reference evidence="5 6" key="1">
    <citation type="submission" date="2024-04" db="EMBL/GenBank/DDBJ databases">
        <title>Luteolibacter sp. isolated from soil.</title>
        <authorList>
            <person name="An J."/>
        </authorList>
    </citation>
    <scope>NUCLEOTIDE SEQUENCE [LARGE SCALE GENOMIC DNA]</scope>
    <source>
        <strain evidence="5 6">Y139</strain>
    </source>
</reference>
<dbReference type="InterPro" id="IPR002123">
    <property type="entry name" value="Plipid/glycerol_acylTrfase"/>
</dbReference>
<proteinExistence type="predicted"/>
<evidence type="ECO:0000313" key="6">
    <source>
        <dbReference type="Proteomes" id="UP001371305"/>
    </source>
</evidence>
<dbReference type="PANTHER" id="PTHR10434:SF40">
    <property type="entry name" value="1-ACYL-SN-GLYCEROL-3-PHOSPHATE ACYLTRANSFERASE"/>
    <property type="match status" value="1"/>
</dbReference>
<evidence type="ECO:0000256" key="2">
    <source>
        <dbReference type="ARBA" id="ARBA00022679"/>
    </source>
</evidence>
<accession>A0ABU9ASS2</accession>
<evidence type="ECO:0000256" key="1">
    <source>
        <dbReference type="ARBA" id="ARBA00005189"/>
    </source>
</evidence>
<dbReference type="SMART" id="SM00563">
    <property type="entry name" value="PlsC"/>
    <property type="match status" value="1"/>
</dbReference>
<dbReference type="EMBL" id="JBBUKT010000002">
    <property type="protein sequence ID" value="MEK7950206.1"/>
    <property type="molecule type" value="Genomic_DNA"/>
</dbReference>
<dbReference type="SUPFAM" id="SSF69593">
    <property type="entry name" value="Glycerol-3-phosphate (1)-acyltransferase"/>
    <property type="match status" value="1"/>
</dbReference>
<feature type="domain" description="Phospholipid/glycerol acyltransferase" evidence="4">
    <location>
        <begin position="36"/>
        <end position="148"/>
    </location>
</feature>
<dbReference type="Proteomes" id="UP001371305">
    <property type="component" value="Unassembled WGS sequence"/>
</dbReference>
<dbReference type="Pfam" id="PF01553">
    <property type="entry name" value="Acyltransferase"/>
    <property type="match status" value="1"/>
</dbReference>
<comment type="pathway">
    <text evidence="1">Lipid metabolism.</text>
</comment>
<organism evidence="5 6">
    <name type="scientific">Luteolibacter soli</name>
    <dbReference type="NCBI Taxonomy" id="3135280"/>
    <lineage>
        <taxon>Bacteria</taxon>
        <taxon>Pseudomonadati</taxon>
        <taxon>Verrucomicrobiota</taxon>
        <taxon>Verrucomicrobiia</taxon>
        <taxon>Verrucomicrobiales</taxon>
        <taxon>Verrucomicrobiaceae</taxon>
        <taxon>Luteolibacter</taxon>
    </lineage>
</organism>
<sequence>MRWIYWLGWNLFGSAYRSLFGLKVVGREHLVTDGAVLIVANHESFLDPPLIGTLYHDEMFYLARKTLMTGPMLKWIYLAWNSIPVDQDRPDMTSLKTIIKLLSNGRRVLIFPEGERSLDGNFGPPQPGVGLIAVKSNAVIQPIRIRGAREALPRGSGRVRFSQISLHIGPPIRLTEAELNSAKGKHGYQHITERLWDAVKAL</sequence>
<keyword evidence="3 5" id="KW-0012">Acyltransferase</keyword>
<evidence type="ECO:0000256" key="3">
    <source>
        <dbReference type="ARBA" id="ARBA00023315"/>
    </source>
</evidence>
<dbReference type="RefSeq" id="WP_341403640.1">
    <property type="nucleotide sequence ID" value="NZ_JBBUKT010000002.1"/>
</dbReference>
<keyword evidence="2" id="KW-0808">Transferase</keyword>
<dbReference type="GO" id="GO:0016746">
    <property type="term" value="F:acyltransferase activity"/>
    <property type="evidence" value="ECO:0007669"/>
    <property type="project" value="UniProtKB-KW"/>
</dbReference>
<dbReference type="CDD" id="cd07989">
    <property type="entry name" value="LPLAT_AGPAT-like"/>
    <property type="match status" value="1"/>
</dbReference>
<dbReference type="PANTHER" id="PTHR10434">
    <property type="entry name" value="1-ACYL-SN-GLYCEROL-3-PHOSPHATE ACYLTRANSFERASE"/>
    <property type="match status" value="1"/>
</dbReference>
<gene>
    <name evidence="5" type="ORF">WKV53_06855</name>
</gene>
<name>A0ABU9ASS2_9BACT</name>
<evidence type="ECO:0000259" key="4">
    <source>
        <dbReference type="SMART" id="SM00563"/>
    </source>
</evidence>
<evidence type="ECO:0000313" key="5">
    <source>
        <dbReference type="EMBL" id="MEK7950206.1"/>
    </source>
</evidence>
<protein>
    <submittedName>
        <fullName evidence="5">Lysophospholipid acyltransferase family protein</fullName>
    </submittedName>
</protein>
<keyword evidence="6" id="KW-1185">Reference proteome</keyword>